<evidence type="ECO:0000313" key="2">
    <source>
        <dbReference type="EMBL" id="SUB79423.1"/>
    </source>
</evidence>
<evidence type="ECO:0000256" key="1">
    <source>
        <dbReference type="SAM" id="SignalP"/>
    </source>
</evidence>
<gene>
    <name evidence="2" type="ORF">NCTC13063_00688</name>
</gene>
<reference evidence="2 3" key="1">
    <citation type="submission" date="2018-06" db="EMBL/GenBank/DDBJ databases">
        <authorList>
            <consortium name="Pathogen Informatics"/>
            <person name="Doyle S."/>
        </authorList>
    </citation>
    <scope>NUCLEOTIDE SEQUENCE [LARGE SCALE GENOMIC DNA]</scope>
    <source>
        <strain evidence="2 3">NCTC13063</strain>
    </source>
</reference>
<comment type="caution">
    <text evidence="2">The sequence shown here is derived from an EMBL/GenBank/DDBJ whole genome shotgun (WGS) entry which is preliminary data.</text>
</comment>
<keyword evidence="1" id="KW-0732">Signal</keyword>
<dbReference type="RefSeq" id="WP_004340582.1">
    <property type="nucleotide sequence ID" value="NZ_CALLWX010000024.1"/>
</dbReference>
<accession>A0AAQ1ZHX8</accession>
<sequence>MKKLLSLVFFTMLLCTPTKAQDVLNYMMHNALETVNDTTKSLFERKVAIFKYDELTYIRGKILPAADMLSGNMNVDTLNAKIKQLNELSYAMHQYLQLYFKRLDECKKKNRDKVMFFFKRATIDSPLFNDEDKELVNAYYDRDDYPLQFCLDCDWEKALGVIRNIDWSKY</sequence>
<dbReference type="EMBL" id="UGTJ01000001">
    <property type="protein sequence ID" value="SUB79423.1"/>
    <property type="molecule type" value="Genomic_DNA"/>
</dbReference>
<dbReference type="AlphaFoldDB" id="A0AAQ1ZHX8"/>
<organism evidence="2 3">
    <name type="scientific">Segatella buccae</name>
    <dbReference type="NCBI Taxonomy" id="28126"/>
    <lineage>
        <taxon>Bacteria</taxon>
        <taxon>Pseudomonadati</taxon>
        <taxon>Bacteroidota</taxon>
        <taxon>Bacteroidia</taxon>
        <taxon>Bacteroidales</taxon>
        <taxon>Prevotellaceae</taxon>
        <taxon>Segatella</taxon>
    </lineage>
</organism>
<name>A0AAQ1ZHX8_9BACT</name>
<dbReference type="Proteomes" id="UP000255283">
    <property type="component" value="Unassembled WGS sequence"/>
</dbReference>
<evidence type="ECO:0000313" key="3">
    <source>
        <dbReference type="Proteomes" id="UP000255283"/>
    </source>
</evidence>
<protein>
    <submittedName>
        <fullName evidence="2">Uncharacterized protein</fullName>
    </submittedName>
</protein>
<feature type="chain" id="PRO_5042937850" evidence="1">
    <location>
        <begin position="21"/>
        <end position="170"/>
    </location>
</feature>
<feature type="signal peptide" evidence="1">
    <location>
        <begin position="1"/>
        <end position="20"/>
    </location>
</feature>
<proteinExistence type="predicted"/>